<dbReference type="InterPro" id="IPR011066">
    <property type="entry name" value="MscS_channel_C_sf"/>
</dbReference>
<evidence type="ECO:0000259" key="10">
    <source>
        <dbReference type="Pfam" id="PF00924"/>
    </source>
</evidence>
<evidence type="ECO:0000256" key="9">
    <source>
        <dbReference type="SAM" id="Phobius"/>
    </source>
</evidence>
<reference evidence="12 13" key="1">
    <citation type="journal article" date="2017" name="Int. J. Syst. Evol. Microbiol.">
        <title>Roseitalea porphyridii gen. nov., sp. nov., isolated from a red alga, and reclassification of Hoeflea suaedae Chung et al. 2013 as Pseudohoeflea suaedae gen. nov., comb. nov.</title>
        <authorList>
            <person name="Hyeon J.W."/>
            <person name="Jeong S.E."/>
            <person name="Baek K."/>
            <person name="Jeon C.O."/>
        </authorList>
    </citation>
    <scope>NUCLEOTIDE SEQUENCE [LARGE SCALE GENOMIC DNA]</scope>
    <source>
        <strain evidence="12 13">MA7-20</strain>
    </source>
</reference>
<feature type="transmembrane region" description="Helical" evidence="9">
    <location>
        <begin position="40"/>
        <end position="65"/>
    </location>
</feature>
<dbReference type="Gene3D" id="3.30.70.100">
    <property type="match status" value="1"/>
</dbReference>
<feature type="transmembrane region" description="Helical" evidence="9">
    <location>
        <begin position="440"/>
        <end position="460"/>
    </location>
</feature>
<dbReference type="SUPFAM" id="SSF82861">
    <property type="entry name" value="Mechanosensitive channel protein MscS (YggB), transmembrane region"/>
    <property type="match status" value="1"/>
</dbReference>
<gene>
    <name evidence="12" type="ORF">E0E05_12735</name>
</gene>
<protein>
    <submittedName>
        <fullName evidence="12">Mechanosensitive ion channel family protein</fullName>
    </submittedName>
</protein>
<dbReference type="InterPro" id="IPR010920">
    <property type="entry name" value="LSM_dom_sf"/>
</dbReference>
<evidence type="ECO:0000259" key="11">
    <source>
        <dbReference type="Pfam" id="PF21082"/>
    </source>
</evidence>
<evidence type="ECO:0000256" key="3">
    <source>
        <dbReference type="ARBA" id="ARBA00022475"/>
    </source>
</evidence>
<dbReference type="PANTHER" id="PTHR30347:SF1">
    <property type="entry name" value="MECHANOSENSITIVE CHANNEL MSCK"/>
    <property type="match status" value="1"/>
</dbReference>
<feature type="transmembrane region" description="Helical" evidence="9">
    <location>
        <begin position="638"/>
        <end position="666"/>
    </location>
</feature>
<feature type="coiled-coil region" evidence="7">
    <location>
        <begin position="154"/>
        <end position="188"/>
    </location>
</feature>
<evidence type="ECO:0000256" key="4">
    <source>
        <dbReference type="ARBA" id="ARBA00022692"/>
    </source>
</evidence>
<dbReference type="EMBL" id="CP036532">
    <property type="protein sequence ID" value="QBK31390.1"/>
    <property type="molecule type" value="Genomic_DNA"/>
</dbReference>
<comment type="subcellular location">
    <subcellularLocation>
        <location evidence="1">Cell membrane</location>
        <topology evidence="1">Multi-pass membrane protein</topology>
    </subcellularLocation>
</comment>
<dbReference type="Gene3D" id="1.10.287.1260">
    <property type="match status" value="1"/>
</dbReference>
<evidence type="ECO:0000256" key="6">
    <source>
        <dbReference type="ARBA" id="ARBA00023136"/>
    </source>
</evidence>
<keyword evidence="6 9" id="KW-0472">Membrane</keyword>
<dbReference type="InterPro" id="IPR006685">
    <property type="entry name" value="MscS_channel_2nd"/>
</dbReference>
<keyword evidence="7" id="KW-0175">Coiled coil</keyword>
<sequence>MPAQIAPPATAGMTQNRRGWTFPRRAIGVKPSFAGRRICYGIAMLVVRLILLLVVLCVGAVPAAAQQIGPDDENRVMLLARDVERLVNDIDESLDDDARLAEIATELAALQDALLAAGVDITPRLGTVRSRLDQIGPVPPESEPPEPQTLIAEREALTEERALINTLIARLEGESIAARNAIERITERRRELFTETLSRRFEITQAFGPELVDDLADRALALERRIVSWASFTWRTKSQIVLAAAIALIALAIAFWWILRRTVATWIARPEGEEPPTAFARITNAFWYTLIPTLALWAFLAFALGGLDTAGLLRPDIFAILSRLLLGVAAILLVWRLAEAVLAPAKPNWRLIVVTDGAARSLKAFAVAMAVVTVADILVAQISDIVGTSLPITIARSLIVSLAVGVLLIVIAFIRPRPPEHDEENAELGPPRPWPGWIKWPLVALGAMLILAALAGYIGFARFAAQQIVITGAVLATIYLGYRTAQAIATDHAFAESRMGTAISSRLSLSETAVDQIGLALGIALTIIVFLIGLPVLALLWGFQWPEIRAVGQRLFTDIPVGSISISLTSIFVGIALFFVGYFMTRRFQNWLDGKVLERSRVEQGLRNSIKTAIGYLGIAIAALIGISAAGFDLSQLALVAGALSLGIGFGLQNIVSNFVSGLILLAERPFKTGDIIEAGGFTGTVTNISVRATEIQLFDRKTLILPNSDLINSPVSNWMHRNTLGRVIIPIGVSYASDPQQVHDMLLEIAADHPRILGNPEPFVSFDDFGASSLDFTLYAYLADIGFGLTVRTELRMAIVERFRAAGIEIPFPQRDVNLRMVHPETDTLPVTPQTEGFGEIETSDARRIEED</sequence>
<evidence type="ECO:0000256" key="7">
    <source>
        <dbReference type="SAM" id="Coils"/>
    </source>
</evidence>
<dbReference type="PROSITE" id="PS01246">
    <property type="entry name" value="UPF0003"/>
    <property type="match status" value="1"/>
</dbReference>
<keyword evidence="5 9" id="KW-1133">Transmembrane helix</keyword>
<dbReference type="GO" id="GO:0008381">
    <property type="term" value="F:mechanosensitive monoatomic ion channel activity"/>
    <property type="evidence" value="ECO:0007669"/>
    <property type="project" value="UniProtKB-ARBA"/>
</dbReference>
<name>A0A4P6V4B8_9HYPH</name>
<feature type="transmembrane region" description="Helical" evidence="9">
    <location>
        <begin position="563"/>
        <end position="585"/>
    </location>
</feature>
<dbReference type="Pfam" id="PF21082">
    <property type="entry name" value="MS_channel_3rd"/>
    <property type="match status" value="1"/>
</dbReference>
<dbReference type="Gene3D" id="2.30.30.60">
    <property type="match status" value="1"/>
</dbReference>
<feature type="transmembrane region" description="Helical" evidence="9">
    <location>
        <begin position="517"/>
        <end position="543"/>
    </location>
</feature>
<dbReference type="InterPro" id="IPR011014">
    <property type="entry name" value="MscS_channel_TM-2"/>
</dbReference>
<feature type="region of interest" description="Disordered" evidence="8">
    <location>
        <begin position="829"/>
        <end position="853"/>
    </location>
</feature>
<dbReference type="GO" id="GO:0005886">
    <property type="term" value="C:plasma membrane"/>
    <property type="evidence" value="ECO:0007669"/>
    <property type="project" value="UniProtKB-SubCell"/>
</dbReference>
<feature type="transmembrane region" description="Helical" evidence="9">
    <location>
        <begin position="240"/>
        <end position="259"/>
    </location>
</feature>
<evidence type="ECO:0000256" key="2">
    <source>
        <dbReference type="ARBA" id="ARBA00008017"/>
    </source>
</evidence>
<dbReference type="SUPFAM" id="SSF82689">
    <property type="entry name" value="Mechanosensitive channel protein MscS (YggB), C-terminal domain"/>
    <property type="match status" value="1"/>
</dbReference>
<evidence type="ECO:0000313" key="13">
    <source>
        <dbReference type="Proteomes" id="UP000293719"/>
    </source>
</evidence>
<feature type="transmembrane region" description="Helical" evidence="9">
    <location>
        <begin position="358"/>
        <end position="382"/>
    </location>
</feature>
<feature type="transmembrane region" description="Helical" evidence="9">
    <location>
        <begin position="317"/>
        <end position="338"/>
    </location>
</feature>
<keyword evidence="13" id="KW-1185">Reference proteome</keyword>
<keyword evidence="3" id="KW-1003">Cell membrane</keyword>
<accession>A0A4P6V4B8</accession>
<feature type="transmembrane region" description="Helical" evidence="9">
    <location>
        <begin position="285"/>
        <end position="305"/>
    </location>
</feature>
<feature type="domain" description="Mechanosensitive ion channel MscS C-terminal" evidence="11">
    <location>
        <begin position="729"/>
        <end position="811"/>
    </location>
</feature>
<dbReference type="KEGG" id="rpod:E0E05_12735"/>
<dbReference type="AlphaFoldDB" id="A0A4P6V4B8"/>
<comment type="similarity">
    <text evidence="2">Belongs to the MscS (TC 1.A.23) family.</text>
</comment>
<dbReference type="InterPro" id="IPR052702">
    <property type="entry name" value="MscS-like_channel"/>
</dbReference>
<dbReference type="Pfam" id="PF00924">
    <property type="entry name" value="MS_channel_2nd"/>
    <property type="match status" value="1"/>
</dbReference>
<organism evidence="12 13">
    <name type="scientific">Roseitalea porphyridii</name>
    <dbReference type="NCBI Taxonomy" id="1852022"/>
    <lineage>
        <taxon>Bacteria</taxon>
        <taxon>Pseudomonadati</taxon>
        <taxon>Pseudomonadota</taxon>
        <taxon>Alphaproteobacteria</taxon>
        <taxon>Hyphomicrobiales</taxon>
        <taxon>Ahrensiaceae</taxon>
        <taxon>Roseitalea</taxon>
    </lineage>
</organism>
<feature type="domain" description="Mechanosensitive ion channel MscS" evidence="10">
    <location>
        <begin position="654"/>
        <end position="720"/>
    </location>
</feature>
<feature type="transmembrane region" description="Helical" evidence="9">
    <location>
        <begin position="613"/>
        <end position="632"/>
    </location>
</feature>
<dbReference type="InterPro" id="IPR006686">
    <property type="entry name" value="MscS_channel_CS"/>
</dbReference>
<dbReference type="SUPFAM" id="SSF50182">
    <property type="entry name" value="Sm-like ribonucleoproteins"/>
    <property type="match status" value="1"/>
</dbReference>
<dbReference type="PANTHER" id="PTHR30347">
    <property type="entry name" value="POTASSIUM CHANNEL RELATED"/>
    <property type="match status" value="1"/>
</dbReference>
<evidence type="ECO:0000313" key="12">
    <source>
        <dbReference type="EMBL" id="QBK31390.1"/>
    </source>
</evidence>
<feature type="transmembrane region" description="Helical" evidence="9">
    <location>
        <begin position="394"/>
        <end position="414"/>
    </location>
</feature>
<dbReference type="InterPro" id="IPR023408">
    <property type="entry name" value="MscS_beta-dom_sf"/>
</dbReference>
<dbReference type="InterPro" id="IPR049278">
    <property type="entry name" value="MS_channel_C"/>
</dbReference>
<keyword evidence="4 9" id="KW-0812">Transmembrane</keyword>
<proteinExistence type="inferred from homology"/>
<evidence type="ECO:0000256" key="5">
    <source>
        <dbReference type="ARBA" id="ARBA00022989"/>
    </source>
</evidence>
<evidence type="ECO:0000256" key="8">
    <source>
        <dbReference type="SAM" id="MobiDB-lite"/>
    </source>
</evidence>
<evidence type="ECO:0000256" key="1">
    <source>
        <dbReference type="ARBA" id="ARBA00004651"/>
    </source>
</evidence>
<dbReference type="Proteomes" id="UP000293719">
    <property type="component" value="Chromosome"/>
</dbReference>